<sequence length="85" mass="9155">MTTPPHEPFHERDLYAENPDPFSAFGKGPEQPPPPAGSTRPIGSYEVPEPFIPVAPRQEGAGVRLVVVLAVFALLLGVAIFYLST</sequence>
<feature type="transmembrane region" description="Helical" evidence="2">
    <location>
        <begin position="61"/>
        <end position="83"/>
    </location>
</feature>
<proteinExistence type="predicted"/>
<name>A0ABQ2ULY3_9PSEU</name>
<evidence type="ECO:0000313" key="4">
    <source>
        <dbReference type="Proteomes" id="UP000649573"/>
    </source>
</evidence>
<protein>
    <recommendedName>
        <fullName evidence="5">SPOR domain-containing protein</fullName>
    </recommendedName>
</protein>
<dbReference type="EMBL" id="BMRE01000013">
    <property type="protein sequence ID" value="GGU40569.1"/>
    <property type="molecule type" value="Genomic_DNA"/>
</dbReference>
<accession>A0ABQ2ULY3</accession>
<evidence type="ECO:0000256" key="2">
    <source>
        <dbReference type="SAM" id="Phobius"/>
    </source>
</evidence>
<keyword evidence="4" id="KW-1185">Reference proteome</keyword>
<keyword evidence="2" id="KW-1133">Transmembrane helix</keyword>
<dbReference type="Proteomes" id="UP000649573">
    <property type="component" value="Unassembled WGS sequence"/>
</dbReference>
<keyword evidence="2" id="KW-0812">Transmembrane</keyword>
<reference evidence="4" key="1">
    <citation type="journal article" date="2019" name="Int. J. Syst. Evol. Microbiol.">
        <title>The Global Catalogue of Microorganisms (GCM) 10K type strain sequencing project: providing services to taxonomists for standard genome sequencing and annotation.</title>
        <authorList>
            <consortium name="The Broad Institute Genomics Platform"/>
            <consortium name="The Broad Institute Genome Sequencing Center for Infectious Disease"/>
            <person name="Wu L."/>
            <person name="Ma J."/>
        </authorList>
    </citation>
    <scope>NUCLEOTIDE SEQUENCE [LARGE SCALE GENOMIC DNA]</scope>
    <source>
        <strain evidence="4">JCM 3296</strain>
    </source>
</reference>
<keyword evidence="2" id="KW-0472">Membrane</keyword>
<comment type="caution">
    <text evidence="3">The sequence shown here is derived from an EMBL/GenBank/DDBJ whole genome shotgun (WGS) entry which is preliminary data.</text>
</comment>
<dbReference type="RefSeq" id="WP_189254867.1">
    <property type="nucleotide sequence ID" value="NZ_BMRE01000013.1"/>
</dbReference>
<gene>
    <name evidence="3" type="ORF">GCM10010178_36410</name>
</gene>
<evidence type="ECO:0000313" key="3">
    <source>
        <dbReference type="EMBL" id="GGU40569.1"/>
    </source>
</evidence>
<evidence type="ECO:0008006" key="5">
    <source>
        <dbReference type="Google" id="ProtNLM"/>
    </source>
</evidence>
<feature type="region of interest" description="Disordered" evidence="1">
    <location>
        <begin position="1"/>
        <end position="44"/>
    </location>
</feature>
<organism evidence="3 4">
    <name type="scientific">Lentzea flava</name>
    <dbReference type="NCBI Taxonomy" id="103732"/>
    <lineage>
        <taxon>Bacteria</taxon>
        <taxon>Bacillati</taxon>
        <taxon>Actinomycetota</taxon>
        <taxon>Actinomycetes</taxon>
        <taxon>Pseudonocardiales</taxon>
        <taxon>Pseudonocardiaceae</taxon>
        <taxon>Lentzea</taxon>
    </lineage>
</organism>
<evidence type="ECO:0000256" key="1">
    <source>
        <dbReference type="SAM" id="MobiDB-lite"/>
    </source>
</evidence>